<evidence type="ECO:0000313" key="1">
    <source>
        <dbReference type="EMBL" id="KAL0114807.1"/>
    </source>
</evidence>
<protein>
    <submittedName>
        <fullName evidence="1">Uncharacterized protein</fullName>
    </submittedName>
</protein>
<evidence type="ECO:0000313" key="2">
    <source>
        <dbReference type="Proteomes" id="UP001430953"/>
    </source>
</evidence>
<accession>A0AAW2FLL2</accession>
<organism evidence="1 2">
    <name type="scientific">Cardiocondyla obscurior</name>
    <dbReference type="NCBI Taxonomy" id="286306"/>
    <lineage>
        <taxon>Eukaryota</taxon>
        <taxon>Metazoa</taxon>
        <taxon>Ecdysozoa</taxon>
        <taxon>Arthropoda</taxon>
        <taxon>Hexapoda</taxon>
        <taxon>Insecta</taxon>
        <taxon>Pterygota</taxon>
        <taxon>Neoptera</taxon>
        <taxon>Endopterygota</taxon>
        <taxon>Hymenoptera</taxon>
        <taxon>Apocrita</taxon>
        <taxon>Aculeata</taxon>
        <taxon>Formicoidea</taxon>
        <taxon>Formicidae</taxon>
        <taxon>Myrmicinae</taxon>
        <taxon>Cardiocondyla</taxon>
    </lineage>
</organism>
<dbReference type="AlphaFoldDB" id="A0AAW2FLL2"/>
<gene>
    <name evidence="1" type="ORF">PUN28_011853</name>
</gene>
<reference evidence="1 2" key="1">
    <citation type="submission" date="2023-03" db="EMBL/GenBank/DDBJ databases">
        <title>High recombination rates correlate with genetic variation in Cardiocondyla obscurior ants.</title>
        <authorList>
            <person name="Errbii M."/>
        </authorList>
    </citation>
    <scope>NUCLEOTIDE SEQUENCE [LARGE SCALE GENOMIC DNA]</scope>
    <source>
        <strain evidence="1">Alpha-2009</strain>
        <tissue evidence="1">Whole body</tissue>
    </source>
</reference>
<name>A0AAW2FLL2_9HYME</name>
<proteinExistence type="predicted"/>
<dbReference type="EMBL" id="JADYXP020000011">
    <property type="protein sequence ID" value="KAL0114807.1"/>
    <property type="molecule type" value="Genomic_DNA"/>
</dbReference>
<dbReference type="Proteomes" id="UP001430953">
    <property type="component" value="Unassembled WGS sequence"/>
</dbReference>
<comment type="caution">
    <text evidence="1">The sequence shown here is derived from an EMBL/GenBank/DDBJ whole genome shotgun (WGS) entry which is preliminary data.</text>
</comment>
<sequence>MIENEFKIEENENTEKNNLKSNEKINKIKLENKDYNNDKGMLGKVNENDNYYEQYTIYSLYEKKINKSVLVLFEDIRSHFIGEYILYLEETVFLIFREYNDDKHRYALYDYEKQGFQQSFSLRCCRKIV</sequence>
<keyword evidence="2" id="KW-1185">Reference proteome</keyword>